<gene>
    <name evidence="1" type="ORF">METZ01_LOCUS171169</name>
</gene>
<proteinExistence type="predicted"/>
<feature type="non-terminal residue" evidence="1">
    <location>
        <position position="1"/>
    </location>
</feature>
<feature type="non-terminal residue" evidence="1">
    <location>
        <position position="118"/>
    </location>
</feature>
<protein>
    <submittedName>
        <fullName evidence="1">Uncharacterized protein</fullName>
    </submittedName>
</protein>
<dbReference type="EMBL" id="UINC01031762">
    <property type="protein sequence ID" value="SVB18315.1"/>
    <property type="molecule type" value="Genomic_DNA"/>
</dbReference>
<organism evidence="1">
    <name type="scientific">marine metagenome</name>
    <dbReference type="NCBI Taxonomy" id="408172"/>
    <lineage>
        <taxon>unclassified sequences</taxon>
        <taxon>metagenomes</taxon>
        <taxon>ecological metagenomes</taxon>
    </lineage>
</organism>
<reference evidence="1" key="1">
    <citation type="submission" date="2018-05" db="EMBL/GenBank/DDBJ databases">
        <authorList>
            <person name="Lanie J.A."/>
            <person name="Ng W.-L."/>
            <person name="Kazmierczak K.M."/>
            <person name="Andrzejewski T.M."/>
            <person name="Davidsen T.M."/>
            <person name="Wayne K.J."/>
            <person name="Tettelin H."/>
            <person name="Glass J.I."/>
            <person name="Rusch D."/>
            <person name="Podicherti R."/>
            <person name="Tsui H.-C.T."/>
            <person name="Winkler M.E."/>
        </authorList>
    </citation>
    <scope>NUCLEOTIDE SEQUENCE</scope>
</reference>
<accession>A0A382BWY7</accession>
<evidence type="ECO:0000313" key="1">
    <source>
        <dbReference type="EMBL" id="SVB18315.1"/>
    </source>
</evidence>
<dbReference type="AlphaFoldDB" id="A0A382BWY7"/>
<sequence>MAKQSAIFIYFFLISILSSQEYSSFECGSSDLDYIPDQVSDLNLPLNIERTDYNIDLALHVIYGKYDHTDITISVTTNQYYGSASFVVYDIFSKHWVMDDIINFTEPNQTIEVTIPNL</sequence>
<name>A0A382BWY7_9ZZZZ</name>